<dbReference type="KEGG" id="vg:77946617"/>
<evidence type="ECO:0000313" key="2">
    <source>
        <dbReference type="Proteomes" id="UP000663144"/>
    </source>
</evidence>
<organism evidence="1 2">
    <name type="scientific">Synechococcus phage S-H38</name>
    <dbReference type="NCBI Taxonomy" id="2783673"/>
    <lineage>
        <taxon>Viruses</taxon>
        <taxon>Duplodnaviria</taxon>
        <taxon>Heunggongvirae</taxon>
        <taxon>Uroviricota</taxon>
        <taxon>Caudoviricetes</taxon>
        <taxon>Pantevenvirales</taxon>
        <taxon>Kyanoviridae</taxon>
        <taxon>Yellowseavirus</taxon>
        <taxon>Yellowseavirus thirtyeight</taxon>
    </lineage>
</organism>
<name>A0A873WJV1_9CAUD</name>
<dbReference type="GeneID" id="77946617"/>
<protein>
    <submittedName>
        <fullName evidence="1">Uncharacterized protein</fullName>
    </submittedName>
</protein>
<sequence length="49" mass="5797">MNDTDFYTMLSGNHDILNNMYDQVQEEEDWTDCILGDEEELVRQLNDAL</sequence>
<dbReference type="EMBL" id="MW117965">
    <property type="protein sequence ID" value="QPB07921.1"/>
    <property type="molecule type" value="Genomic_DNA"/>
</dbReference>
<reference evidence="1" key="1">
    <citation type="submission" date="2020-10" db="EMBL/GenBank/DDBJ databases">
        <title>The Isolation and Genome Sequence of a Novel Cyanophage S-H38 from the Yellow Sea, China.</title>
        <authorList>
            <person name="Jiang T."/>
        </authorList>
    </citation>
    <scope>NUCLEOTIDE SEQUENCE</scope>
</reference>
<keyword evidence="2" id="KW-1185">Reference proteome</keyword>
<proteinExistence type="predicted"/>
<dbReference type="RefSeq" id="YP_010670412.1">
    <property type="nucleotide sequence ID" value="NC_070964.1"/>
</dbReference>
<dbReference type="Proteomes" id="UP000663144">
    <property type="component" value="Segment"/>
</dbReference>
<evidence type="ECO:0000313" key="1">
    <source>
        <dbReference type="EMBL" id="QPB07921.1"/>
    </source>
</evidence>
<accession>A0A873WJV1</accession>